<reference evidence="2 3" key="1">
    <citation type="submission" date="2017-03" db="EMBL/GenBank/DDBJ databases">
        <authorList>
            <person name="Afonso C.L."/>
            <person name="Miller P.J."/>
            <person name="Scott M.A."/>
            <person name="Spackman E."/>
            <person name="Goraichik I."/>
            <person name="Dimitrov K.M."/>
            <person name="Suarez D.L."/>
            <person name="Swayne D.E."/>
        </authorList>
    </citation>
    <scope>NUCLEOTIDE SEQUENCE [LARGE SCALE GENOMIC DNA]</scope>
    <source>
        <strain evidence="2 3">CECT 7691</strain>
    </source>
</reference>
<evidence type="ECO:0000313" key="3">
    <source>
        <dbReference type="Proteomes" id="UP000193200"/>
    </source>
</evidence>
<dbReference type="InParanoid" id="A0A1Y5TCK2"/>
<feature type="region of interest" description="Disordered" evidence="1">
    <location>
        <begin position="18"/>
        <end position="82"/>
    </location>
</feature>
<accession>A0A1Y5TCK2</accession>
<organism evidence="2 3">
    <name type="scientific">Oceanibacterium hippocampi</name>
    <dbReference type="NCBI Taxonomy" id="745714"/>
    <lineage>
        <taxon>Bacteria</taxon>
        <taxon>Pseudomonadati</taxon>
        <taxon>Pseudomonadota</taxon>
        <taxon>Alphaproteobacteria</taxon>
        <taxon>Sneathiellales</taxon>
        <taxon>Sneathiellaceae</taxon>
        <taxon>Oceanibacterium</taxon>
    </lineage>
</organism>
<proteinExistence type="predicted"/>
<evidence type="ECO:0000313" key="2">
    <source>
        <dbReference type="EMBL" id="SLN60623.1"/>
    </source>
</evidence>
<evidence type="ECO:0000256" key="1">
    <source>
        <dbReference type="SAM" id="MobiDB-lite"/>
    </source>
</evidence>
<protein>
    <submittedName>
        <fullName evidence="2">Uncharacterized protein</fullName>
    </submittedName>
</protein>
<gene>
    <name evidence="2" type="ORF">OCH7691_02673</name>
</gene>
<dbReference type="Proteomes" id="UP000193200">
    <property type="component" value="Unassembled WGS sequence"/>
</dbReference>
<sequence>MNRITDCLATPGLVEDAGIPHPFGSPGNRPGLTRVTRPLLDIADDRPATRKARQGTDEGEEGETGRAPCRTRTTGIIEEARS</sequence>
<keyword evidence="3" id="KW-1185">Reference proteome</keyword>
<dbReference type="AlphaFoldDB" id="A0A1Y5TCK2"/>
<name>A0A1Y5TCK2_9PROT</name>
<dbReference type="EMBL" id="FWFR01000002">
    <property type="protein sequence ID" value="SLN60623.1"/>
    <property type="molecule type" value="Genomic_DNA"/>
</dbReference>